<keyword evidence="3" id="KW-1185">Reference proteome</keyword>
<dbReference type="KEGG" id="mcos:GM418_19470"/>
<keyword evidence="1" id="KW-1133">Transmembrane helix</keyword>
<dbReference type="Proteomes" id="UP000428260">
    <property type="component" value="Chromosome"/>
</dbReference>
<dbReference type="RefSeq" id="WP_158868911.1">
    <property type="nucleotide sequence ID" value="NZ_CP046401.1"/>
</dbReference>
<feature type="transmembrane region" description="Helical" evidence="1">
    <location>
        <begin position="30"/>
        <end position="48"/>
    </location>
</feature>
<protein>
    <submittedName>
        <fullName evidence="2">DUF3989 domain-containing protein</fullName>
    </submittedName>
</protein>
<keyword evidence="1" id="KW-0812">Transmembrane</keyword>
<evidence type="ECO:0000256" key="1">
    <source>
        <dbReference type="SAM" id="Phobius"/>
    </source>
</evidence>
<evidence type="ECO:0000313" key="3">
    <source>
        <dbReference type="Proteomes" id="UP000428260"/>
    </source>
</evidence>
<keyword evidence="1" id="KW-0472">Membrane</keyword>
<dbReference type="AlphaFoldDB" id="A0A6I6K030"/>
<proteinExistence type="predicted"/>
<evidence type="ECO:0000313" key="2">
    <source>
        <dbReference type="EMBL" id="QGY45772.1"/>
    </source>
</evidence>
<sequence length="88" mass="10529">MKHKISMFRRMLDDTLRKTCEKIPQNKRKVVVLGLCFLFVAVFSFMLWDSFLNQGVQKMLEIEHIKPLDLPKDSLIHKLKDVFHEQKQ</sequence>
<name>A0A6I6K030_9BACT</name>
<accession>A0A6I6K030</accession>
<dbReference type="InterPro" id="IPR025050">
    <property type="entry name" value="TraL_transposon"/>
</dbReference>
<dbReference type="Pfam" id="PF13150">
    <property type="entry name" value="TraL_transposon"/>
    <property type="match status" value="1"/>
</dbReference>
<reference evidence="2 3" key="1">
    <citation type="submission" date="2019-11" db="EMBL/GenBank/DDBJ databases">
        <authorList>
            <person name="Zheng R.K."/>
            <person name="Sun C.M."/>
        </authorList>
    </citation>
    <scope>NUCLEOTIDE SEQUENCE [LARGE SCALE GENOMIC DNA]</scope>
    <source>
        <strain evidence="2 3">WC007</strain>
    </source>
</reference>
<organism evidence="2 3">
    <name type="scientific">Maribellus comscasis</name>
    <dbReference type="NCBI Taxonomy" id="2681766"/>
    <lineage>
        <taxon>Bacteria</taxon>
        <taxon>Pseudomonadati</taxon>
        <taxon>Bacteroidota</taxon>
        <taxon>Bacteroidia</taxon>
        <taxon>Marinilabiliales</taxon>
        <taxon>Prolixibacteraceae</taxon>
        <taxon>Maribellus</taxon>
    </lineage>
</organism>
<gene>
    <name evidence="2" type="ORF">GM418_19470</name>
</gene>
<dbReference type="EMBL" id="CP046401">
    <property type="protein sequence ID" value="QGY45772.1"/>
    <property type="molecule type" value="Genomic_DNA"/>
</dbReference>